<evidence type="ECO:0000256" key="1">
    <source>
        <dbReference type="ARBA" id="ARBA00005278"/>
    </source>
</evidence>
<organism evidence="4 5">
    <name type="scientific">Clostridium acetobutylicum (strain ATCC 824 / DSM 792 / JCM 1419 / IAM 19013 / LMG 5710 / NBRC 13948 / NRRL B-527 / VKM B-1787 / 2291 / W)</name>
    <dbReference type="NCBI Taxonomy" id="272562"/>
    <lineage>
        <taxon>Bacteria</taxon>
        <taxon>Bacillati</taxon>
        <taxon>Bacillota</taxon>
        <taxon>Clostridia</taxon>
        <taxon>Eubacteriales</taxon>
        <taxon>Clostridiaceae</taxon>
        <taxon>Clostridium</taxon>
    </lineage>
</organism>
<sequence length="507" mass="57717">MDFSSRFRSFKGKYIKNDKKRVNNIIEDIREAIGDTSRLIVREILIGQRQQLEAVIMYANGLANRDIIDSGILNPLMFKVNEEFTPSSNIENYLCKKYIAVSNTYIEENFEKVVENIKRGKTIVVVKGSKKFVVVDTTGGPYRSIEEPPSDLSLRGPREGFIENLETNLTMLRRRIKDKNLKTEKFTLGRRSQTDLIMVYIDDVVDKEYLKKIKDEVKKIDIDSVPANSTIEQCIEEHTYSIFPQIFGSERPDVIAAHLMEGRIAFLLEGTSYVTVYPSTFFDFFQTIEDYYGRTIQAIFIRIIRIIAVFIVTSLPAIYITFIKFNAELIPIEFVATLIQSRKGIALTPFMSLLSMNFTIELLREGGYRLPSKIGQTLSVVGGIIIGDAALKAKIVSSATLLVAGITTVAAFVISNYQMSTSIRLINYPMLILANWLGVLGIVIGWFFIIAYLCSKENFGVPYFSFNKSDIKDIFVRAPIWQMDERPRIIPNHNPVRQKDFKGGKNE</sequence>
<protein>
    <submittedName>
        <fullName evidence="4">Spore germination protein. gerKA</fullName>
    </submittedName>
</protein>
<dbReference type="InterPro" id="IPR004995">
    <property type="entry name" value="Spore_Ger"/>
</dbReference>
<feature type="transmembrane region" description="Helical" evidence="3">
    <location>
        <begin position="431"/>
        <end position="453"/>
    </location>
</feature>
<dbReference type="GeneID" id="44997107"/>
<dbReference type="GO" id="GO:0016020">
    <property type="term" value="C:membrane"/>
    <property type="evidence" value="ECO:0007669"/>
    <property type="project" value="InterPro"/>
</dbReference>
<evidence type="ECO:0000256" key="3">
    <source>
        <dbReference type="SAM" id="Phobius"/>
    </source>
</evidence>
<evidence type="ECO:0000313" key="4">
    <source>
        <dbReference type="EMBL" id="AAK78574.1"/>
    </source>
</evidence>
<dbReference type="InterPro" id="IPR050768">
    <property type="entry name" value="UPF0353/GerABKA_families"/>
</dbReference>
<dbReference type="OrthoDB" id="9772630at2"/>
<dbReference type="AlphaFoldDB" id="Q97LG5"/>
<keyword evidence="2 3" id="KW-0472">Membrane</keyword>
<dbReference type="KEGG" id="cac:CA_C0596"/>
<accession>Q97LG5</accession>
<dbReference type="RefSeq" id="WP_010963916.1">
    <property type="nucleotide sequence ID" value="NC_003030.1"/>
</dbReference>
<dbReference type="GO" id="GO:0009847">
    <property type="term" value="P:spore germination"/>
    <property type="evidence" value="ECO:0007669"/>
    <property type="project" value="InterPro"/>
</dbReference>
<proteinExistence type="inferred from homology"/>
<comment type="similarity">
    <text evidence="1">Belongs to the GerABKA family.</text>
</comment>
<dbReference type="PIRSF" id="PIRSF005690">
    <property type="entry name" value="GerBA"/>
    <property type="match status" value="1"/>
</dbReference>
<dbReference type="STRING" id="272562.CA_C0596"/>
<dbReference type="HOGENOM" id="CLU_021639_4_1_9"/>
<feature type="transmembrane region" description="Helical" evidence="3">
    <location>
        <begin position="399"/>
        <end position="419"/>
    </location>
</feature>
<evidence type="ECO:0000313" key="5">
    <source>
        <dbReference type="Proteomes" id="UP000000814"/>
    </source>
</evidence>
<feature type="transmembrane region" description="Helical" evidence="3">
    <location>
        <begin position="303"/>
        <end position="325"/>
    </location>
</feature>
<dbReference type="PATRIC" id="fig|272562.8.peg.799"/>
<evidence type="ECO:0000256" key="2">
    <source>
        <dbReference type="ARBA" id="ARBA00023136"/>
    </source>
</evidence>
<dbReference type="PANTHER" id="PTHR22550">
    <property type="entry name" value="SPORE GERMINATION PROTEIN"/>
    <property type="match status" value="1"/>
</dbReference>
<gene>
    <name evidence="4" type="primary">gerKA</name>
    <name evidence="4" type="ordered locus">CA_C0596</name>
</gene>
<name>Q97LG5_CLOAB</name>
<dbReference type="PIR" id="C96973">
    <property type="entry name" value="C96973"/>
</dbReference>
<dbReference type="Proteomes" id="UP000000814">
    <property type="component" value="Chromosome"/>
</dbReference>
<dbReference type="PANTHER" id="PTHR22550:SF16">
    <property type="entry name" value="SPORE GERMINATION PROTEIN"/>
    <property type="match status" value="1"/>
</dbReference>
<keyword evidence="5" id="KW-1185">Reference proteome</keyword>
<dbReference type="Pfam" id="PF03323">
    <property type="entry name" value="GerA"/>
    <property type="match status" value="1"/>
</dbReference>
<reference evidence="4 5" key="1">
    <citation type="journal article" date="2001" name="J. Bacteriol.">
        <title>Genome sequence and comparative analysis of the solvent-producing bacterium Clostridium acetobutylicum.</title>
        <authorList>
            <person name="Nolling J."/>
            <person name="Breton G."/>
            <person name="Omelchenko M.V."/>
            <person name="Makarova K.S."/>
            <person name="Zeng Q."/>
            <person name="Gibson R."/>
            <person name="Lee H.M."/>
            <person name="Dubois J."/>
            <person name="Qiu D."/>
            <person name="Hitti J."/>
            <person name="Wolf Y.I."/>
            <person name="Tatusov R.L."/>
            <person name="Sabathe F."/>
            <person name="Doucette-Stamm L."/>
            <person name="Soucaille P."/>
            <person name="Daly M.J."/>
            <person name="Bennett G.N."/>
            <person name="Koonin E.V."/>
            <person name="Smith D.R."/>
        </authorList>
    </citation>
    <scope>NUCLEOTIDE SEQUENCE [LARGE SCALE GENOMIC DNA]</scope>
    <source>
        <strain evidence="5">ATCC 824 / DSM 792 / JCM 1419 / LMG 5710 / VKM B-1787</strain>
    </source>
</reference>
<keyword evidence="3" id="KW-0812">Transmembrane</keyword>
<keyword evidence="3" id="KW-1133">Transmembrane helix</keyword>
<dbReference type="eggNOG" id="COG0697">
    <property type="taxonomic scope" value="Bacteria"/>
</dbReference>
<dbReference type="EMBL" id="AE001437">
    <property type="protein sequence ID" value="AAK78574.1"/>
    <property type="molecule type" value="Genomic_DNA"/>
</dbReference>